<protein>
    <submittedName>
        <fullName evidence="2">Predicted transcriptional regulator, contains an HTH and PUA-like domains</fullName>
    </submittedName>
</protein>
<dbReference type="RefSeq" id="WP_074872650.1">
    <property type="nucleotide sequence ID" value="NZ_FNTF01000002.1"/>
</dbReference>
<dbReference type="Proteomes" id="UP000183114">
    <property type="component" value="Unassembled WGS sequence"/>
</dbReference>
<dbReference type="EMBL" id="FNTF01000002">
    <property type="protein sequence ID" value="SEC39949.1"/>
    <property type="molecule type" value="Genomic_DNA"/>
</dbReference>
<dbReference type="Pfam" id="PF04266">
    <property type="entry name" value="ASCH"/>
    <property type="match status" value="1"/>
</dbReference>
<gene>
    <name evidence="2" type="ORF">SAMN04490185_1353</name>
</gene>
<evidence type="ECO:0000313" key="2">
    <source>
        <dbReference type="EMBL" id="SEC39949.1"/>
    </source>
</evidence>
<evidence type="ECO:0000313" key="3">
    <source>
        <dbReference type="Proteomes" id="UP000183114"/>
    </source>
</evidence>
<accession>A0A1H4S788</accession>
<evidence type="ECO:0000259" key="1">
    <source>
        <dbReference type="SMART" id="SM01022"/>
    </source>
</evidence>
<dbReference type="InterPro" id="IPR015947">
    <property type="entry name" value="PUA-like_sf"/>
</dbReference>
<dbReference type="InterPro" id="IPR007374">
    <property type="entry name" value="ASCH_domain"/>
</dbReference>
<reference evidence="2 3" key="1">
    <citation type="submission" date="2016-10" db="EMBL/GenBank/DDBJ databases">
        <authorList>
            <person name="de Groot N.N."/>
        </authorList>
    </citation>
    <scope>NUCLEOTIDE SEQUENCE [LARGE SCALE GENOMIC DNA]</scope>
    <source>
        <strain evidence="2 3">BS3655</strain>
    </source>
</reference>
<dbReference type="SMART" id="SM01022">
    <property type="entry name" value="ASCH"/>
    <property type="match status" value="1"/>
</dbReference>
<dbReference type="SUPFAM" id="SSF88697">
    <property type="entry name" value="PUA domain-like"/>
    <property type="match status" value="1"/>
</dbReference>
<dbReference type="Gene3D" id="2.30.130.30">
    <property type="entry name" value="Hypothetical protein"/>
    <property type="match status" value="1"/>
</dbReference>
<dbReference type="AlphaFoldDB" id="A0A1H4S788"/>
<proteinExistence type="predicted"/>
<sequence>MKVLLSIKPEYASKILSGEKKFEFRKVSFTNSEIKTVVIYATKPVGKVVGEFEVLKIYSDSPTNIWKRTKRYAGIDKKYFDSYYEGKSLAVAIAVGAVHEYEKPKNLSDIGVGISPPQSFCYIKAADCDQQRELELV</sequence>
<name>A0A1H4S788_9PSED</name>
<organism evidence="2 3">
    <name type="scientific">Pseudomonas frederiksbergensis</name>
    <dbReference type="NCBI Taxonomy" id="104087"/>
    <lineage>
        <taxon>Bacteria</taxon>
        <taxon>Pseudomonadati</taxon>
        <taxon>Pseudomonadota</taxon>
        <taxon>Gammaproteobacteria</taxon>
        <taxon>Pseudomonadales</taxon>
        <taxon>Pseudomonadaceae</taxon>
        <taxon>Pseudomonas</taxon>
    </lineage>
</organism>
<feature type="domain" description="ASCH" evidence="1">
    <location>
        <begin position="5"/>
        <end position="99"/>
    </location>
</feature>